<proteinExistence type="predicted"/>
<keyword evidence="2" id="KW-1185">Reference proteome</keyword>
<evidence type="ECO:0000313" key="2">
    <source>
        <dbReference type="Proteomes" id="UP000597656"/>
    </source>
</evidence>
<dbReference type="RefSeq" id="WP_189159804.1">
    <property type="nucleotide sequence ID" value="NZ_BMNC01000019.1"/>
</dbReference>
<dbReference type="Proteomes" id="UP000597656">
    <property type="component" value="Unassembled WGS sequence"/>
</dbReference>
<dbReference type="EMBL" id="BMNC01000019">
    <property type="protein sequence ID" value="GGN23820.1"/>
    <property type="molecule type" value="Genomic_DNA"/>
</dbReference>
<evidence type="ECO:0000313" key="1">
    <source>
        <dbReference type="EMBL" id="GGN23820.1"/>
    </source>
</evidence>
<protein>
    <submittedName>
        <fullName evidence="1">Uncharacterized protein</fullName>
    </submittedName>
</protein>
<gene>
    <name evidence="1" type="ORF">GCM10011609_76900</name>
</gene>
<organism evidence="1 2">
    <name type="scientific">Lentzea pudingi</name>
    <dbReference type="NCBI Taxonomy" id="1789439"/>
    <lineage>
        <taxon>Bacteria</taxon>
        <taxon>Bacillati</taxon>
        <taxon>Actinomycetota</taxon>
        <taxon>Actinomycetes</taxon>
        <taxon>Pseudonocardiales</taxon>
        <taxon>Pseudonocardiaceae</taxon>
        <taxon>Lentzea</taxon>
    </lineage>
</organism>
<sequence length="99" mass="10973">MTTPVSVVPQQDRCPDCAVSIDEEHVDGCDVARCLVTGLQQLSCPHDHDCGIDVWTGRWPGDADCERLDLMIGLGLPDVRRLYLEAAWDPASRQWVVPT</sequence>
<comment type="caution">
    <text evidence="1">The sequence shown here is derived from an EMBL/GenBank/DDBJ whole genome shotgun (WGS) entry which is preliminary data.</text>
</comment>
<reference evidence="2" key="1">
    <citation type="journal article" date="2019" name="Int. J. Syst. Evol. Microbiol.">
        <title>The Global Catalogue of Microorganisms (GCM) 10K type strain sequencing project: providing services to taxonomists for standard genome sequencing and annotation.</title>
        <authorList>
            <consortium name="The Broad Institute Genomics Platform"/>
            <consortium name="The Broad Institute Genome Sequencing Center for Infectious Disease"/>
            <person name="Wu L."/>
            <person name="Ma J."/>
        </authorList>
    </citation>
    <scope>NUCLEOTIDE SEQUENCE [LARGE SCALE GENOMIC DNA]</scope>
    <source>
        <strain evidence="2">CGMCC 4.7319</strain>
    </source>
</reference>
<accession>A0ABQ2ISQ9</accession>
<name>A0ABQ2ISQ9_9PSEU</name>